<proteinExistence type="predicted"/>
<name>A0ABX7ICH3_9BACT</name>
<gene>
    <name evidence="2" type="ORF">HWI92_24325</name>
</gene>
<dbReference type="CDD" id="cd04301">
    <property type="entry name" value="NAT_SF"/>
    <property type="match status" value="1"/>
</dbReference>
<protein>
    <submittedName>
        <fullName evidence="2">GNAT family N-acetyltransferase</fullName>
    </submittedName>
</protein>
<evidence type="ECO:0000313" key="2">
    <source>
        <dbReference type="EMBL" id="QRR03814.1"/>
    </source>
</evidence>
<dbReference type="InterPro" id="IPR000182">
    <property type="entry name" value="GNAT_dom"/>
</dbReference>
<dbReference type="Gene3D" id="3.40.630.30">
    <property type="match status" value="1"/>
</dbReference>
<dbReference type="InterPro" id="IPR016181">
    <property type="entry name" value="Acyl_CoA_acyltransferase"/>
</dbReference>
<dbReference type="SUPFAM" id="SSF55729">
    <property type="entry name" value="Acyl-CoA N-acyltransferases (Nat)"/>
    <property type="match status" value="1"/>
</dbReference>
<evidence type="ECO:0000313" key="3">
    <source>
        <dbReference type="Proteomes" id="UP000612680"/>
    </source>
</evidence>
<sequence>MENKHNLKWVVVPFHSLSVEALYQILRLRSKVFVVEQKCNFLDADNKDQQCMHVLGYAGSELVAYSRIVPAGLSYPYPSIGRIVVSANGRGKGWGAALLQTSIAELEKRYGLTTIRIGAQAHLHEFYGLFGFEQTSGIYLEDAIEHIEMTRQPALPHAGA</sequence>
<reference evidence="2 3" key="1">
    <citation type="submission" date="2020-06" db="EMBL/GenBank/DDBJ databases">
        <title>Dyadobacter sandarakinus sp. nov., isolated from the soil of the Arctic Yellow River Station.</title>
        <authorList>
            <person name="Zhang Y."/>
            <person name="Peng F."/>
        </authorList>
    </citation>
    <scope>NUCLEOTIDE SEQUENCE [LARGE SCALE GENOMIC DNA]</scope>
    <source>
        <strain evidence="2 3">Q3-56</strain>
    </source>
</reference>
<dbReference type="Pfam" id="PF13673">
    <property type="entry name" value="Acetyltransf_10"/>
    <property type="match status" value="1"/>
</dbReference>
<dbReference type="PROSITE" id="PS51186">
    <property type="entry name" value="GNAT"/>
    <property type="match status" value="1"/>
</dbReference>
<dbReference type="Proteomes" id="UP000612680">
    <property type="component" value="Chromosome"/>
</dbReference>
<organism evidence="2 3">
    <name type="scientific">Dyadobacter sandarakinus</name>
    <dbReference type="NCBI Taxonomy" id="2747268"/>
    <lineage>
        <taxon>Bacteria</taxon>
        <taxon>Pseudomonadati</taxon>
        <taxon>Bacteroidota</taxon>
        <taxon>Cytophagia</taxon>
        <taxon>Cytophagales</taxon>
        <taxon>Spirosomataceae</taxon>
        <taxon>Dyadobacter</taxon>
    </lineage>
</organism>
<dbReference type="EMBL" id="CP056775">
    <property type="protein sequence ID" value="QRR03814.1"/>
    <property type="molecule type" value="Genomic_DNA"/>
</dbReference>
<feature type="domain" description="N-acetyltransferase" evidence="1">
    <location>
        <begin position="12"/>
        <end position="154"/>
    </location>
</feature>
<evidence type="ECO:0000259" key="1">
    <source>
        <dbReference type="PROSITE" id="PS51186"/>
    </source>
</evidence>
<dbReference type="RefSeq" id="WP_229248585.1">
    <property type="nucleotide sequence ID" value="NZ_CP056775.1"/>
</dbReference>
<accession>A0ABX7ICH3</accession>
<keyword evidence="3" id="KW-1185">Reference proteome</keyword>